<dbReference type="Proteomes" id="UP000710849">
    <property type="component" value="Unassembled WGS sequence"/>
</dbReference>
<evidence type="ECO:0000313" key="1">
    <source>
        <dbReference type="EMBL" id="KAF7946849.1"/>
    </source>
</evidence>
<dbReference type="RefSeq" id="XP_038734054.1">
    <property type="nucleotide sequence ID" value="XM_038874610.1"/>
</dbReference>
<gene>
    <name evidence="1" type="ORF">EAE97_004098</name>
</gene>
<proteinExistence type="predicted"/>
<organism evidence="1 2">
    <name type="scientific">Botrytis byssoidea</name>
    <dbReference type="NCBI Taxonomy" id="139641"/>
    <lineage>
        <taxon>Eukaryota</taxon>
        <taxon>Fungi</taxon>
        <taxon>Dikarya</taxon>
        <taxon>Ascomycota</taxon>
        <taxon>Pezizomycotina</taxon>
        <taxon>Leotiomycetes</taxon>
        <taxon>Helotiales</taxon>
        <taxon>Sclerotiniaceae</taxon>
        <taxon>Botrytis</taxon>
    </lineage>
</organism>
<sequence>MYPPDDRKLRRAASKGAIKDWLNFRKNITAYSKACGSPGDRFKRISYNVFEEEEEEIEMEIKWPLFVAFVLCEQ</sequence>
<dbReference type="EMBL" id="RCSW01000007">
    <property type="protein sequence ID" value="KAF7946849.1"/>
    <property type="molecule type" value="Genomic_DNA"/>
</dbReference>
<reference evidence="1 2" key="1">
    <citation type="journal article" date="2020" name="Genome Biol. Evol.">
        <title>Comparative genomics of Sclerotiniaceae.</title>
        <authorList>
            <person name="Valero Jimenez C.A."/>
            <person name="Steentjes M."/>
            <person name="Scholten O.E."/>
            <person name="Van Kan J.A.L."/>
        </authorList>
    </citation>
    <scope>NUCLEOTIDE SEQUENCE [LARGE SCALE GENOMIC DNA]</scope>
    <source>
        <strain evidence="1 2">MUCL 94</strain>
    </source>
</reference>
<accession>A0A9P5M7F8</accession>
<keyword evidence="2" id="KW-1185">Reference proteome</keyword>
<dbReference type="GeneID" id="62147687"/>
<evidence type="ECO:0000313" key="2">
    <source>
        <dbReference type="Proteomes" id="UP000710849"/>
    </source>
</evidence>
<comment type="caution">
    <text evidence="1">The sequence shown here is derived from an EMBL/GenBank/DDBJ whole genome shotgun (WGS) entry which is preliminary data.</text>
</comment>
<name>A0A9P5M7F8_9HELO</name>
<protein>
    <submittedName>
        <fullName evidence="1">Uncharacterized protein</fullName>
    </submittedName>
</protein>
<dbReference type="AlphaFoldDB" id="A0A9P5M7F8"/>